<proteinExistence type="predicted"/>
<dbReference type="AlphaFoldDB" id="A0ABD5WPB6"/>
<keyword evidence="3" id="KW-1185">Reference proteome</keyword>
<dbReference type="InterPro" id="IPR019587">
    <property type="entry name" value="Polyketide_cyclase/dehydratase"/>
</dbReference>
<dbReference type="SUPFAM" id="SSF55961">
    <property type="entry name" value="Bet v1-like"/>
    <property type="match status" value="1"/>
</dbReference>
<name>A0ABD5WPB6_9EURY</name>
<evidence type="ECO:0000313" key="2">
    <source>
        <dbReference type="EMBL" id="MFC7082053.1"/>
    </source>
</evidence>
<feature type="region of interest" description="Disordered" evidence="1">
    <location>
        <begin position="153"/>
        <end position="185"/>
    </location>
</feature>
<comment type="caution">
    <text evidence="2">The sequence shown here is derived from an EMBL/GenBank/DDBJ whole genome shotgun (WGS) entry which is preliminary data.</text>
</comment>
<evidence type="ECO:0000256" key="1">
    <source>
        <dbReference type="SAM" id="MobiDB-lite"/>
    </source>
</evidence>
<dbReference type="Proteomes" id="UP001596407">
    <property type="component" value="Unassembled WGS sequence"/>
</dbReference>
<dbReference type="InterPro" id="IPR023393">
    <property type="entry name" value="START-like_dom_sf"/>
</dbReference>
<dbReference type="Gene3D" id="3.30.530.20">
    <property type="match status" value="1"/>
</dbReference>
<accession>A0ABD5WPB6</accession>
<dbReference type="RefSeq" id="WP_382210238.1">
    <property type="nucleotide sequence ID" value="NZ_JBHSZH010000005.1"/>
</dbReference>
<sequence>MREVEVSAFVPAPPASVERALTPETVVEYEGSFEVRAVESTDDGRTVTASARGLTMHLDFEERENGLVYRQRGDAGPFESMETEVTVEPENEGSRVTMRSSVSLDLPVTAVSDRIAAWKRKGNSGGRSTGWPRTCEVASRLARDATVRRPRVRPSLAGPRASGMLVRTRRTTGELLSSRQDRFTP</sequence>
<protein>
    <submittedName>
        <fullName evidence="2">SRPBCC domain-containing protein</fullName>
    </submittedName>
</protein>
<organism evidence="2 3">
    <name type="scientific">Halorussus caseinilyticus</name>
    <dbReference type="NCBI Taxonomy" id="3034025"/>
    <lineage>
        <taxon>Archaea</taxon>
        <taxon>Methanobacteriati</taxon>
        <taxon>Methanobacteriota</taxon>
        <taxon>Stenosarchaea group</taxon>
        <taxon>Halobacteria</taxon>
        <taxon>Halobacteriales</taxon>
        <taxon>Haladaptataceae</taxon>
        <taxon>Halorussus</taxon>
    </lineage>
</organism>
<reference evidence="2 3" key="1">
    <citation type="journal article" date="2019" name="Int. J. Syst. Evol. Microbiol.">
        <title>The Global Catalogue of Microorganisms (GCM) 10K type strain sequencing project: providing services to taxonomists for standard genome sequencing and annotation.</title>
        <authorList>
            <consortium name="The Broad Institute Genomics Platform"/>
            <consortium name="The Broad Institute Genome Sequencing Center for Infectious Disease"/>
            <person name="Wu L."/>
            <person name="Ma J."/>
        </authorList>
    </citation>
    <scope>NUCLEOTIDE SEQUENCE [LARGE SCALE GENOMIC DNA]</scope>
    <source>
        <strain evidence="2 3">DT72</strain>
    </source>
</reference>
<gene>
    <name evidence="2" type="ORF">ACFQJ6_20135</name>
</gene>
<evidence type="ECO:0000313" key="3">
    <source>
        <dbReference type="Proteomes" id="UP001596407"/>
    </source>
</evidence>
<dbReference type="Pfam" id="PF10604">
    <property type="entry name" value="Polyketide_cyc2"/>
    <property type="match status" value="1"/>
</dbReference>
<dbReference type="EMBL" id="JBHSZH010000005">
    <property type="protein sequence ID" value="MFC7082053.1"/>
    <property type="molecule type" value="Genomic_DNA"/>
</dbReference>